<proteinExistence type="predicted"/>
<dbReference type="AlphaFoldDB" id="A0A4U6QE10"/>
<keyword evidence="3" id="KW-1185">Reference proteome</keyword>
<comment type="caution">
    <text evidence="2">The sequence shown here is derived from an EMBL/GenBank/DDBJ whole genome shotgun (WGS) entry which is preliminary data.</text>
</comment>
<dbReference type="Proteomes" id="UP000306985">
    <property type="component" value="Unassembled WGS sequence"/>
</dbReference>
<feature type="compositionally biased region" description="Basic residues" evidence="1">
    <location>
        <begin position="44"/>
        <end position="62"/>
    </location>
</feature>
<evidence type="ECO:0000313" key="2">
    <source>
        <dbReference type="EMBL" id="TKV58281.1"/>
    </source>
</evidence>
<accession>A0A4U6QE10</accession>
<evidence type="ECO:0000256" key="1">
    <source>
        <dbReference type="SAM" id="MobiDB-lite"/>
    </source>
</evidence>
<reference evidence="2 3" key="1">
    <citation type="submission" date="2019-05" db="EMBL/GenBank/DDBJ databases">
        <title>Nakamurella sp. N5BH11, whole genome shotgun sequence.</title>
        <authorList>
            <person name="Tuo L."/>
        </authorList>
    </citation>
    <scope>NUCLEOTIDE SEQUENCE [LARGE SCALE GENOMIC DNA]</scope>
    <source>
        <strain evidence="2 3">N5BH11</strain>
    </source>
</reference>
<feature type="compositionally biased region" description="Low complexity" evidence="1">
    <location>
        <begin position="17"/>
        <end position="27"/>
    </location>
</feature>
<feature type="compositionally biased region" description="Basic and acidic residues" evidence="1">
    <location>
        <begin position="118"/>
        <end position="132"/>
    </location>
</feature>
<sequence length="141" mass="15576">MVAAAVGAGGHDRCVRLRPTAAAPVAAVDRRRAGGRRPAGARSAGRHRRRPRPRGQPRRRRPVPTGTPPRRERRVRHRLTTGGGTLGRPAGRRPDQRRTSVPPSPARLNHRWSPGSDVEQHHGEHRGHHDHDEPDEGDEDA</sequence>
<evidence type="ECO:0000313" key="3">
    <source>
        <dbReference type="Proteomes" id="UP000306985"/>
    </source>
</evidence>
<name>A0A4U6QE10_9ACTN</name>
<feature type="region of interest" description="Disordered" evidence="1">
    <location>
        <begin position="1"/>
        <end position="141"/>
    </location>
</feature>
<organism evidence="2 3">
    <name type="scientific">Nakamurella flava</name>
    <dbReference type="NCBI Taxonomy" id="2576308"/>
    <lineage>
        <taxon>Bacteria</taxon>
        <taxon>Bacillati</taxon>
        <taxon>Actinomycetota</taxon>
        <taxon>Actinomycetes</taxon>
        <taxon>Nakamurellales</taxon>
        <taxon>Nakamurellaceae</taxon>
        <taxon>Nakamurella</taxon>
    </lineage>
</organism>
<protein>
    <submittedName>
        <fullName evidence="2">Uncharacterized protein</fullName>
    </submittedName>
</protein>
<dbReference type="EMBL" id="SZZH01000003">
    <property type="protein sequence ID" value="TKV58281.1"/>
    <property type="molecule type" value="Genomic_DNA"/>
</dbReference>
<gene>
    <name evidence="2" type="ORF">FDO65_11870</name>
</gene>